<sequence length="510" mass="58610">MGQAQAKPQPKKRVLVVGAGAAGTACAWSLSRFPGRFEVEVWEALPVPGGVASSCTVKDGQHVINDQVQGGAPSYRHNLRLLELFGFKPTPVMMRIAFGVGDKQWTNHSPSELTSRLQPEIARFGRVLRWISRLEPIFVFVPIDRVLRWLRFSDDFRYQMVFPLVALFFGTGNQTPHVSAAVISRVFLDPHLRLFDYCPQRLLNSVPEMFAFPVLEEVWATIARKSDFKLCCSRPLARLRRLPGGGVMATDTAGVTASFDEVVYGCDAETVLRTMENPTWLERRLLRNVRYYTDFCLTHEDAAYMAEMYDMRPGTKQQQQQQQPQGQRQEQWAEQRQEQQGRQQQQEEQRCGKDNYFVRTYGGADRDKIEMSFNLSTYQPHLQEADLDIYQTYYLDAQNRHLWSDSKVDPSKVLASRWMRQFAHTWTHFAFWVPWVRFIQGTRHTWYCGSYTMVNTQEIAVISGLAAAERLGADYPFAHDPLAAQQFDTFMAVVHGRRRRRPTTAAAKSD</sequence>
<dbReference type="Gene3D" id="3.50.50.60">
    <property type="entry name" value="FAD/NAD(P)-binding domain"/>
    <property type="match status" value="1"/>
</dbReference>
<reference evidence="2 3" key="1">
    <citation type="journal article" date="2017" name="Mol. Biol. Evol.">
        <title>The 4-celled Tetrabaena socialis nuclear genome reveals the essential components for genetic control of cell number at the origin of multicellularity in the volvocine lineage.</title>
        <authorList>
            <person name="Featherston J."/>
            <person name="Arakaki Y."/>
            <person name="Hanschen E.R."/>
            <person name="Ferris P.J."/>
            <person name="Michod R.E."/>
            <person name="Olson B.J.S.C."/>
            <person name="Nozaki H."/>
            <person name="Durand P.M."/>
        </authorList>
    </citation>
    <scope>NUCLEOTIDE SEQUENCE [LARGE SCALE GENOMIC DNA]</scope>
    <source>
        <strain evidence="2 3">NIES-571</strain>
    </source>
</reference>
<evidence type="ECO:0000256" key="1">
    <source>
        <dbReference type="SAM" id="MobiDB-lite"/>
    </source>
</evidence>
<dbReference type="OrthoDB" id="2019015at2759"/>
<name>A0A2J8AJX3_9CHLO</name>
<dbReference type="Pfam" id="PF13450">
    <property type="entry name" value="NAD_binding_8"/>
    <property type="match status" value="1"/>
</dbReference>
<feature type="compositionally biased region" description="Low complexity" evidence="1">
    <location>
        <begin position="317"/>
        <end position="330"/>
    </location>
</feature>
<protein>
    <recommendedName>
        <fullName evidence="4">Amine oxidase domain-containing protein</fullName>
    </recommendedName>
</protein>
<evidence type="ECO:0000313" key="3">
    <source>
        <dbReference type="Proteomes" id="UP000236333"/>
    </source>
</evidence>
<dbReference type="PRINTS" id="PR00419">
    <property type="entry name" value="ADXRDTASE"/>
</dbReference>
<dbReference type="Proteomes" id="UP000236333">
    <property type="component" value="Unassembled WGS sequence"/>
</dbReference>
<organism evidence="2 3">
    <name type="scientific">Tetrabaena socialis</name>
    <dbReference type="NCBI Taxonomy" id="47790"/>
    <lineage>
        <taxon>Eukaryota</taxon>
        <taxon>Viridiplantae</taxon>
        <taxon>Chlorophyta</taxon>
        <taxon>core chlorophytes</taxon>
        <taxon>Chlorophyceae</taxon>
        <taxon>CS clade</taxon>
        <taxon>Chlamydomonadales</taxon>
        <taxon>Tetrabaenaceae</taxon>
        <taxon>Tetrabaena</taxon>
    </lineage>
</organism>
<dbReference type="PANTHER" id="PTHR42923">
    <property type="entry name" value="PROTOPORPHYRINOGEN OXIDASE"/>
    <property type="match status" value="1"/>
</dbReference>
<feature type="compositionally biased region" description="Basic and acidic residues" evidence="1">
    <location>
        <begin position="331"/>
        <end position="350"/>
    </location>
</feature>
<dbReference type="AlphaFoldDB" id="A0A2J8AJX3"/>
<dbReference type="PANTHER" id="PTHR42923:SF20">
    <property type="entry name" value="FLAVIN-CONTAINING AMINE OXIDASEDEHYDROGENASE"/>
    <property type="match status" value="1"/>
</dbReference>
<dbReference type="InterPro" id="IPR050464">
    <property type="entry name" value="Zeta_carotene_desat/Oxidored"/>
</dbReference>
<proteinExistence type="predicted"/>
<comment type="caution">
    <text evidence="2">The sequence shown here is derived from an EMBL/GenBank/DDBJ whole genome shotgun (WGS) entry which is preliminary data.</text>
</comment>
<dbReference type="SUPFAM" id="SSF51905">
    <property type="entry name" value="FAD/NAD(P)-binding domain"/>
    <property type="match status" value="1"/>
</dbReference>
<dbReference type="EMBL" id="PGGS01000003">
    <property type="protein sequence ID" value="PNH12817.1"/>
    <property type="molecule type" value="Genomic_DNA"/>
</dbReference>
<dbReference type="Gene3D" id="1.10.405.20">
    <property type="match status" value="1"/>
</dbReference>
<accession>A0A2J8AJX3</accession>
<dbReference type="GO" id="GO:0016491">
    <property type="term" value="F:oxidoreductase activity"/>
    <property type="evidence" value="ECO:0007669"/>
    <property type="project" value="TreeGrafter"/>
</dbReference>
<keyword evidence="3" id="KW-1185">Reference proteome</keyword>
<gene>
    <name evidence="2" type="ORF">TSOC_000181</name>
</gene>
<evidence type="ECO:0000313" key="2">
    <source>
        <dbReference type="EMBL" id="PNH12817.1"/>
    </source>
</evidence>
<dbReference type="Gene3D" id="3.30.70.1990">
    <property type="match status" value="1"/>
</dbReference>
<feature type="region of interest" description="Disordered" evidence="1">
    <location>
        <begin position="313"/>
        <end position="350"/>
    </location>
</feature>
<dbReference type="PROSITE" id="PS51257">
    <property type="entry name" value="PROKAR_LIPOPROTEIN"/>
    <property type="match status" value="1"/>
</dbReference>
<evidence type="ECO:0008006" key="4">
    <source>
        <dbReference type="Google" id="ProtNLM"/>
    </source>
</evidence>
<dbReference type="InterPro" id="IPR036188">
    <property type="entry name" value="FAD/NAD-bd_sf"/>
</dbReference>